<name>A0AAJ5X0C0_9CAUL</name>
<dbReference type="Proteomes" id="UP001213664">
    <property type="component" value="Chromosome"/>
</dbReference>
<sequence length="358" mass="39569">MSDQTSPERAKTKAFDLLASVATFAREHAIGLNDPSLVERFLADATPKLEEALADPTLIHGSRTERLFEATVLSLGHFRLLKTEDVGRVHAEDTCRAPDFRVVLDDGEQWLVEVKNVRGREPFKQKTHMSAAYLASLQTYADMVGTPLKLAIFWSLWNIWTVISPDRFRSPSGGLRVTMKDAVLANESGRLGEVIIMTKAPLRLVLGASTDMPRSLREEGLANFIIGSAKLYSGDVELTDPRDRKLAEVLLLYGEWSVGGPHAISDGGAFAGVEFVATPEEPSDQAWDGIGWASRIFSRYYAAQTVDGDQVIQLHGEAAPEWFAPLSDWDFKNSKLPLLLGRLQWPDDQARGDPEPPV</sequence>
<reference evidence="1" key="1">
    <citation type="submission" date="2023-03" db="EMBL/GenBank/DDBJ databases">
        <title>Andean soil-derived lignocellulolytic bacterial consortium as a source of novel taxa and putative plastic-active enzymes.</title>
        <authorList>
            <person name="Diaz-Garcia L."/>
            <person name="Chuvochina M."/>
            <person name="Feuerriegel G."/>
            <person name="Bunk B."/>
            <person name="Sproer C."/>
            <person name="Streit W.R."/>
            <person name="Rodriguez L.M."/>
            <person name="Overmann J."/>
            <person name="Jimenez D.J."/>
        </authorList>
    </citation>
    <scope>NUCLEOTIDE SEQUENCE</scope>
    <source>
        <strain evidence="1">MAG 833</strain>
    </source>
</reference>
<gene>
    <name evidence="1" type="ORF">P0Y50_15075</name>
</gene>
<evidence type="ECO:0000313" key="1">
    <source>
        <dbReference type="EMBL" id="WEK39837.1"/>
    </source>
</evidence>
<dbReference type="AlphaFoldDB" id="A0AAJ5X0C0"/>
<dbReference type="EMBL" id="CP119326">
    <property type="protein sequence ID" value="WEK39837.1"/>
    <property type="molecule type" value="Genomic_DNA"/>
</dbReference>
<proteinExistence type="predicted"/>
<evidence type="ECO:0000313" key="2">
    <source>
        <dbReference type="Proteomes" id="UP001213664"/>
    </source>
</evidence>
<protein>
    <submittedName>
        <fullName evidence="1">Uncharacterized protein</fullName>
    </submittedName>
</protein>
<accession>A0AAJ5X0C0</accession>
<organism evidence="1 2">
    <name type="scientific">Candidatus Brevundimonas colombiensis</name>
    <dbReference type="NCBI Taxonomy" id="3121376"/>
    <lineage>
        <taxon>Bacteria</taxon>
        <taxon>Pseudomonadati</taxon>
        <taxon>Pseudomonadota</taxon>
        <taxon>Alphaproteobacteria</taxon>
        <taxon>Caulobacterales</taxon>
        <taxon>Caulobacteraceae</taxon>
        <taxon>Brevundimonas</taxon>
    </lineage>
</organism>